<dbReference type="EMBL" id="PXYV01000044">
    <property type="protein sequence ID" value="PSR21038.1"/>
    <property type="molecule type" value="Genomic_DNA"/>
</dbReference>
<organism evidence="6 7">
    <name type="scientific">Sulfobacillus acidophilus</name>
    <dbReference type="NCBI Taxonomy" id="53633"/>
    <lineage>
        <taxon>Bacteria</taxon>
        <taxon>Bacillati</taxon>
        <taxon>Bacillota</taxon>
        <taxon>Clostridia</taxon>
        <taxon>Eubacteriales</taxon>
        <taxon>Clostridiales Family XVII. Incertae Sedis</taxon>
        <taxon>Sulfobacillus</taxon>
    </lineage>
</organism>
<keyword evidence="2" id="KW-0238">DNA-binding</keyword>
<comment type="caution">
    <text evidence="6">The sequence shown here is derived from an EMBL/GenBank/DDBJ whole genome shotgun (WGS) entry which is preliminary data.</text>
</comment>
<dbReference type="InterPro" id="IPR050707">
    <property type="entry name" value="HTH_MetabolicPath_Reg"/>
</dbReference>
<dbReference type="PANTHER" id="PTHR30136">
    <property type="entry name" value="HELIX-TURN-HELIX TRANSCRIPTIONAL REGULATOR, ICLR FAMILY"/>
    <property type="match status" value="1"/>
</dbReference>
<reference evidence="6 7" key="1">
    <citation type="journal article" date="2014" name="BMC Genomics">
        <title>Comparison of environmental and isolate Sulfobacillus genomes reveals diverse carbon, sulfur, nitrogen, and hydrogen metabolisms.</title>
        <authorList>
            <person name="Justice N.B."/>
            <person name="Norman A."/>
            <person name="Brown C.T."/>
            <person name="Singh A."/>
            <person name="Thomas B.C."/>
            <person name="Banfield J.F."/>
        </authorList>
    </citation>
    <scope>NUCLEOTIDE SEQUENCE [LARGE SCALE GENOMIC DNA]</scope>
    <source>
        <strain evidence="6">AMDSBA3</strain>
    </source>
</reference>
<dbReference type="Gene3D" id="1.10.10.10">
    <property type="entry name" value="Winged helix-like DNA-binding domain superfamily/Winged helix DNA-binding domain"/>
    <property type="match status" value="1"/>
</dbReference>
<dbReference type="GO" id="GO:0045892">
    <property type="term" value="P:negative regulation of DNA-templated transcription"/>
    <property type="evidence" value="ECO:0007669"/>
    <property type="project" value="TreeGrafter"/>
</dbReference>
<evidence type="ECO:0000256" key="3">
    <source>
        <dbReference type="ARBA" id="ARBA00023163"/>
    </source>
</evidence>
<dbReference type="PANTHER" id="PTHR30136:SF24">
    <property type="entry name" value="HTH-TYPE TRANSCRIPTIONAL REPRESSOR ALLR"/>
    <property type="match status" value="1"/>
</dbReference>
<feature type="region of interest" description="Disordered" evidence="4">
    <location>
        <begin position="318"/>
        <end position="341"/>
    </location>
</feature>
<sequence length="341" mass="37880">MRVGFSCSDSPSREIFNGGGSEIVMMESPCRRHGPSVTIERAPPRVVGHQCMARSMTGRCRGRQGGQMVSRYTIQSAVKVLDTLFAFTSPDPLTVDELGTRTHQSRNQVFRCIKTLHEYGLVADREDGYVLTPMALRLMPSIRRDPIVMVAEPYLRTLQEQTDETVNLVVRWQARETITLTTLPSRHAIRLVSQVGQVSFLHAGATPKAMLAFLESSVQADVLRELPQYPRYTPYTELNPERLRAELSVIRHRGYSISDQDFEMGGRGVGAPIWDRHSQPIAGISVGGPVHRVTDETLATWGPLIVQVAEAISTEMGWPGRPTNPPRVQQNIPHPGVPVGK</sequence>
<dbReference type="SUPFAM" id="SSF46785">
    <property type="entry name" value="Winged helix' DNA-binding domain"/>
    <property type="match status" value="1"/>
</dbReference>
<evidence type="ECO:0000256" key="4">
    <source>
        <dbReference type="SAM" id="MobiDB-lite"/>
    </source>
</evidence>
<dbReference type="Gene3D" id="3.30.450.40">
    <property type="match status" value="1"/>
</dbReference>
<keyword evidence="3" id="KW-0804">Transcription</keyword>
<accession>A0A2T2WFQ0</accession>
<dbReference type="InterPro" id="IPR036390">
    <property type="entry name" value="WH_DNA-bd_sf"/>
</dbReference>
<proteinExistence type="predicted"/>
<dbReference type="InterPro" id="IPR014757">
    <property type="entry name" value="Tscrpt_reg_IclR_C"/>
</dbReference>
<evidence type="ECO:0000256" key="2">
    <source>
        <dbReference type="ARBA" id="ARBA00023125"/>
    </source>
</evidence>
<dbReference type="PROSITE" id="PS51078">
    <property type="entry name" value="ICLR_ED"/>
    <property type="match status" value="1"/>
</dbReference>
<name>A0A2T2WFQ0_9FIRM</name>
<feature type="domain" description="IclR-ED" evidence="5">
    <location>
        <begin position="134"/>
        <end position="318"/>
    </location>
</feature>
<evidence type="ECO:0000259" key="5">
    <source>
        <dbReference type="PROSITE" id="PS51078"/>
    </source>
</evidence>
<evidence type="ECO:0000256" key="1">
    <source>
        <dbReference type="ARBA" id="ARBA00023015"/>
    </source>
</evidence>
<dbReference type="Proteomes" id="UP000241848">
    <property type="component" value="Unassembled WGS sequence"/>
</dbReference>
<gene>
    <name evidence="6" type="ORF">C7B45_12435</name>
</gene>
<dbReference type="InterPro" id="IPR029016">
    <property type="entry name" value="GAF-like_dom_sf"/>
</dbReference>
<dbReference type="GO" id="GO:0003700">
    <property type="term" value="F:DNA-binding transcription factor activity"/>
    <property type="evidence" value="ECO:0007669"/>
    <property type="project" value="TreeGrafter"/>
</dbReference>
<dbReference type="Pfam" id="PF01614">
    <property type="entry name" value="IclR_C"/>
    <property type="match status" value="1"/>
</dbReference>
<evidence type="ECO:0000313" key="7">
    <source>
        <dbReference type="Proteomes" id="UP000241848"/>
    </source>
</evidence>
<dbReference type="GO" id="GO:0003677">
    <property type="term" value="F:DNA binding"/>
    <property type="evidence" value="ECO:0007669"/>
    <property type="project" value="UniProtKB-KW"/>
</dbReference>
<keyword evidence="1" id="KW-0805">Transcription regulation</keyword>
<dbReference type="AlphaFoldDB" id="A0A2T2WFQ0"/>
<protein>
    <submittedName>
        <fullName evidence="6">IclR family transcriptional regulator</fullName>
    </submittedName>
</protein>
<dbReference type="SMART" id="SM00346">
    <property type="entry name" value="HTH_ICLR"/>
    <property type="match status" value="1"/>
</dbReference>
<dbReference type="InterPro" id="IPR005471">
    <property type="entry name" value="Tscrpt_reg_IclR_N"/>
</dbReference>
<dbReference type="SUPFAM" id="SSF55781">
    <property type="entry name" value="GAF domain-like"/>
    <property type="match status" value="1"/>
</dbReference>
<evidence type="ECO:0000313" key="6">
    <source>
        <dbReference type="EMBL" id="PSR21038.1"/>
    </source>
</evidence>
<dbReference type="InterPro" id="IPR036388">
    <property type="entry name" value="WH-like_DNA-bd_sf"/>
</dbReference>